<gene>
    <name evidence="2" type="ORF">Gohar_004424</name>
</gene>
<feature type="coiled-coil region" evidence="1">
    <location>
        <begin position="3"/>
        <end position="30"/>
    </location>
</feature>
<organism evidence="2 3">
    <name type="scientific">Gossypium harknessii</name>
    <dbReference type="NCBI Taxonomy" id="34285"/>
    <lineage>
        <taxon>Eukaryota</taxon>
        <taxon>Viridiplantae</taxon>
        <taxon>Streptophyta</taxon>
        <taxon>Embryophyta</taxon>
        <taxon>Tracheophyta</taxon>
        <taxon>Spermatophyta</taxon>
        <taxon>Magnoliopsida</taxon>
        <taxon>eudicotyledons</taxon>
        <taxon>Gunneridae</taxon>
        <taxon>Pentapetalae</taxon>
        <taxon>rosids</taxon>
        <taxon>malvids</taxon>
        <taxon>Malvales</taxon>
        <taxon>Malvaceae</taxon>
        <taxon>Malvoideae</taxon>
        <taxon>Gossypium</taxon>
    </lineage>
</organism>
<sequence length="35" mass="4221">MRNEALEKSLSKSRNERGELRARVAELEKILHHYR</sequence>
<keyword evidence="3" id="KW-1185">Reference proteome</keyword>
<reference evidence="2 3" key="1">
    <citation type="journal article" date="2019" name="Genome Biol. Evol.">
        <title>Insights into the evolution of the New World diploid cottons (Gossypium, subgenus Houzingenia) based on genome sequencing.</title>
        <authorList>
            <person name="Grover C.E."/>
            <person name="Arick M.A. 2nd"/>
            <person name="Thrash A."/>
            <person name="Conover J.L."/>
            <person name="Sanders W.S."/>
            <person name="Peterson D.G."/>
            <person name="Frelichowski J.E."/>
            <person name="Scheffler J.A."/>
            <person name="Scheffler B.E."/>
            <person name="Wendel J.F."/>
        </authorList>
    </citation>
    <scope>NUCLEOTIDE SEQUENCE [LARGE SCALE GENOMIC DNA]</scope>
    <source>
        <strain evidence="2">0</strain>
        <tissue evidence="2">Leaf</tissue>
    </source>
</reference>
<dbReference type="AlphaFoldDB" id="A0A7J9H4W1"/>
<feature type="non-terminal residue" evidence="2">
    <location>
        <position position="35"/>
    </location>
</feature>
<proteinExistence type="predicted"/>
<comment type="caution">
    <text evidence="2">The sequence shown here is derived from an EMBL/GenBank/DDBJ whole genome shotgun (WGS) entry which is preliminary data.</text>
</comment>
<accession>A0A7J9H4W1</accession>
<dbReference type="EMBL" id="JABFAD010000008">
    <property type="protein sequence ID" value="MBA0804863.1"/>
    <property type="molecule type" value="Genomic_DNA"/>
</dbReference>
<protein>
    <submittedName>
        <fullName evidence="2">Uncharacterized protein</fullName>
    </submittedName>
</protein>
<evidence type="ECO:0000256" key="1">
    <source>
        <dbReference type="SAM" id="Coils"/>
    </source>
</evidence>
<name>A0A7J9H4W1_9ROSI</name>
<evidence type="ECO:0000313" key="3">
    <source>
        <dbReference type="Proteomes" id="UP000593560"/>
    </source>
</evidence>
<evidence type="ECO:0000313" key="2">
    <source>
        <dbReference type="EMBL" id="MBA0804863.1"/>
    </source>
</evidence>
<dbReference type="OrthoDB" id="10389834at2759"/>
<keyword evidence="1" id="KW-0175">Coiled coil</keyword>
<dbReference type="Proteomes" id="UP000593560">
    <property type="component" value="Unassembled WGS sequence"/>
</dbReference>